<dbReference type="Proteomes" id="UP001151760">
    <property type="component" value="Unassembled WGS sequence"/>
</dbReference>
<dbReference type="EMBL" id="BQNB010016293">
    <property type="protein sequence ID" value="GJT50095.1"/>
    <property type="molecule type" value="Genomic_DNA"/>
</dbReference>
<dbReference type="GO" id="GO:0016740">
    <property type="term" value="F:transferase activity"/>
    <property type="evidence" value="ECO:0007669"/>
    <property type="project" value="UniProtKB-KW"/>
</dbReference>
<gene>
    <name evidence="1" type="ORF">Tco_0976252</name>
</gene>
<reference evidence="1" key="2">
    <citation type="submission" date="2022-01" db="EMBL/GenBank/DDBJ databases">
        <authorList>
            <person name="Yamashiro T."/>
            <person name="Shiraishi A."/>
            <person name="Satake H."/>
            <person name="Nakayama K."/>
        </authorList>
    </citation>
    <scope>NUCLEOTIDE SEQUENCE</scope>
</reference>
<keyword evidence="2" id="KW-1185">Reference proteome</keyword>
<dbReference type="InterPro" id="IPR007657">
    <property type="entry name" value="Glycosyltransferase_61"/>
</dbReference>
<name>A0ABQ5EGP6_9ASTR</name>
<organism evidence="1 2">
    <name type="scientific">Tanacetum coccineum</name>
    <dbReference type="NCBI Taxonomy" id="301880"/>
    <lineage>
        <taxon>Eukaryota</taxon>
        <taxon>Viridiplantae</taxon>
        <taxon>Streptophyta</taxon>
        <taxon>Embryophyta</taxon>
        <taxon>Tracheophyta</taxon>
        <taxon>Spermatophyta</taxon>
        <taxon>Magnoliopsida</taxon>
        <taxon>eudicotyledons</taxon>
        <taxon>Gunneridae</taxon>
        <taxon>Pentapetalae</taxon>
        <taxon>asterids</taxon>
        <taxon>campanulids</taxon>
        <taxon>Asterales</taxon>
        <taxon>Asteraceae</taxon>
        <taxon>Asteroideae</taxon>
        <taxon>Anthemideae</taxon>
        <taxon>Anthemidinae</taxon>
        <taxon>Tanacetum</taxon>
    </lineage>
</organism>
<dbReference type="PANTHER" id="PTHR20961:SF108">
    <property type="entry name" value="GLYCOSYLTRANSFERASE"/>
    <property type="match status" value="1"/>
</dbReference>
<reference evidence="1" key="1">
    <citation type="journal article" date="2022" name="Int. J. Mol. Sci.">
        <title>Draft Genome of Tanacetum Coccineum: Genomic Comparison of Closely Related Tanacetum-Family Plants.</title>
        <authorList>
            <person name="Yamashiro T."/>
            <person name="Shiraishi A."/>
            <person name="Nakayama K."/>
            <person name="Satake H."/>
        </authorList>
    </citation>
    <scope>NUCLEOTIDE SEQUENCE</scope>
</reference>
<protein>
    <submittedName>
        <fullName evidence="1">EGF domain-specific O-linked N-acetylglucosamine transferase</fullName>
    </submittedName>
</protein>
<evidence type="ECO:0000313" key="2">
    <source>
        <dbReference type="Proteomes" id="UP001151760"/>
    </source>
</evidence>
<sequence>MVKMMDELGFHVIVARTEKMMRDLKRFPPVLNKCSVMVGAHGGGLTNEVCLPNGAVLIQIRPLGHKWVSSKYLGEPAKDMGVKYLEYKIEPEESTLVDTYGWDHPAVVNHVIVAVKREQPSGSGDVFRWARYEG</sequence>
<dbReference type="PANTHER" id="PTHR20961">
    <property type="entry name" value="GLYCOSYLTRANSFERASE"/>
    <property type="match status" value="1"/>
</dbReference>
<comment type="caution">
    <text evidence="1">The sequence shown here is derived from an EMBL/GenBank/DDBJ whole genome shotgun (WGS) entry which is preliminary data.</text>
</comment>
<proteinExistence type="predicted"/>
<keyword evidence="1" id="KW-0808">Transferase</keyword>
<evidence type="ECO:0000313" key="1">
    <source>
        <dbReference type="EMBL" id="GJT50095.1"/>
    </source>
</evidence>
<accession>A0ABQ5EGP6</accession>